<organism evidence="1 2">
    <name type="scientific">Thermoanaerobacter italicus (strain DSM 9252 / Ab9)</name>
    <dbReference type="NCBI Taxonomy" id="580331"/>
    <lineage>
        <taxon>Bacteria</taxon>
        <taxon>Bacillati</taxon>
        <taxon>Bacillota</taxon>
        <taxon>Clostridia</taxon>
        <taxon>Thermoanaerobacterales</taxon>
        <taxon>Thermoanaerobacteraceae</taxon>
        <taxon>Thermoanaerobacter</taxon>
    </lineage>
</organism>
<proteinExistence type="predicted"/>
<evidence type="ECO:0000313" key="2">
    <source>
        <dbReference type="Proteomes" id="UP000001552"/>
    </source>
</evidence>
<dbReference type="EMBL" id="CP001936">
    <property type="protein sequence ID" value="ADD02209.1"/>
    <property type="molecule type" value="Genomic_DNA"/>
</dbReference>
<accession>D3T8C7</accession>
<dbReference type="RefSeq" id="WP_012995014.1">
    <property type="nucleotide sequence ID" value="NC_013921.1"/>
</dbReference>
<name>D3T8C7_THEIA</name>
<protein>
    <recommendedName>
        <fullName evidence="3">Coenzyme PQQ synthesis D</fullName>
    </recommendedName>
</protein>
<dbReference type="HOGENOM" id="CLU_2426040_0_0_9"/>
<dbReference type="AlphaFoldDB" id="D3T8C7"/>
<gene>
    <name evidence="1" type="ordered locus">Thit_0936</name>
</gene>
<reference evidence="1" key="1">
    <citation type="submission" date="2010-02" db="EMBL/GenBank/DDBJ databases">
        <title>Complete sequence of Thermoanaerobacter italicus Ab9.</title>
        <authorList>
            <consortium name="US DOE Joint Genome Institute"/>
            <person name="Lucas S."/>
            <person name="Copeland A."/>
            <person name="Lapidus A."/>
            <person name="Cheng J.-F."/>
            <person name="Bruce D."/>
            <person name="Goodwin L."/>
            <person name="Pitluck S."/>
            <person name="Chertkov O."/>
            <person name="Detter J.C."/>
            <person name="Han C."/>
            <person name="Tapia R."/>
            <person name="Land M."/>
            <person name="Hauser L."/>
            <person name="Kyrpides N."/>
            <person name="Mikhailova N."/>
            <person name="Hemme C.L."/>
            <person name="Woyke T."/>
        </authorList>
    </citation>
    <scope>NUCLEOTIDE SEQUENCE [LARGE SCALE GENOMIC DNA]</scope>
    <source>
        <strain evidence="1">Ab9</strain>
    </source>
</reference>
<sequence length="91" mass="10412">MEYQIKKDVFIRHEKDLPGENVFIFGGSTEQMYQASKEVYEVIEGIKKGMTIEEIVTELSKVYTNSSEQEIFSGVQEVIKFLIEAGVVETK</sequence>
<evidence type="ECO:0000313" key="1">
    <source>
        <dbReference type="EMBL" id="ADD02209.1"/>
    </source>
</evidence>
<evidence type="ECO:0008006" key="3">
    <source>
        <dbReference type="Google" id="ProtNLM"/>
    </source>
</evidence>
<dbReference type="KEGG" id="tit:Thit_0936"/>
<dbReference type="Proteomes" id="UP000001552">
    <property type="component" value="Chromosome"/>
</dbReference>
<keyword evidence="2" id="KW-1185">Reference proteome</keyword>